<accession>A0A553QZG9</accession>
<gene>
    <name evidence="2" type="ORF">DNTS_010017</name>
</gene>
<keyword evidence="3" id="KW-1185">Reference proteome</keyword>
<feature type="chain" id="PRO_5022206611" evidence="1">
    <location>
        <begin position="24"/>
        <end position="118"/>
    </location>
</feature>
<keyword evidence="1" id="KW-0732">Signal</keyword>
<dbReference type="Proteomes" id="UP000316079">
    <property type="component" value="Unassembled WGS sequence"/>
</dbReference>
<dbReference type="STRING" id="623744.A0A553QZG9"/>
<evidence type="ECO:0000313" key="3">
    <source>
        <dbReference type="Proteomes" id="UP000316079"/>
    </source>
</evidence>
<feature type="signal peptide" evidence="1">
    <location>
        <begin position="1"/>
        <end position="23"/>
    </location>
</feature>
<dbReference type="OrthoDB" id="9807651at2759"/>
<protein>
    <submittedName>
        <fullName evidence="2">Uncharacterized protein</fullName>
    </submittedName>
</protein>
<dbReference type="EMBL" id="SRMA01025397">
    <property type="protein sequence ID" value="TRY95206.1"/>
    <property type="molecule type" value="Genomic_DNA"/>
</dbReference>
<proteinExistence type="predicted"/>
<reference evidence="2 3" key="1">
    <citation type="journal article" date="2019" name="Sci. Data">
        <title>Hybrid genome assembly and annotation of Danionella translucida.</title>
        <authorList>
            <person name="Kadobianskyi M."/>
            <person name="Schulze L."/>
            <person name="Schuelke M."/>
            <person name="Judkewitz B."/>
        </authorList>
    </citation>
    <scope>NUCLEOTIDE SEQUENCE [LARGE SCALE GENOMIC DNA]</scope>
    <source>
        <strain evidence="2 3">Bolton</strain>
    </source>
</reference>
<name>A0A553QZG9_9TELE</name>
<sequence length="118" mass="13445">MQAEKRWYIVLSLFCLLVTSSQCMESKEVKETQRKTLLNLILQVIGDRPASRRVTSGLYSVSQDVKISSREKIAHLSKLDHTRPIGWNRYGLHVGTVSQGRQATDCNPGLQQIYRVLD</sequence>
<evidence type="ECO:0000256" key="1">
    <source>
        <dbReference type="SAM" id="SignalP"/>
    </source>
</evidence>
<comment type="caution">
    <text evidence="2">The sequence shown here is derived from an EMBL/GenBank/DDBJ whole genome shotgun (WGS) entry which is preliminary data.</text>
</comment>
<dbReference type="AlphaFoldDB" id="A0A553QZG9"/>
<evidence type="ECO:0000313" key="2">
    <source>
        <dbReference type="EMBL" id="TRY95206.1"/>
    </source>
</evidence>
<organism evidence="2 3">
    <name type="scientific">Danionella cerebrum</name>
    <dbReference type="NCBI Taxonomy" id="2873325"/>
    <lineage>
        <taxon>Eukaryota</taxon>
        <taxon>Metazoa</taxon>
        <taxon>Chordata</taxon>
        <taxon>Craniata</taxon>
        <taxon>Vertebrata</taxon>
        <taxon>Euteleostomi</taxon>
        <taxon>Actinopterygii</taxon>
        <taxon>Neopterygii</taxon>
        <taxon>Teleostei</taxon>
        <taxon>Ostariophysi</taxon>
        <taxon>Cypriniformes</taxon>
        <taxon>Danionidae</taxon>
        <taxon>Danioninae</taxon>
        <taxon>Danionella</taxon>
    </lineage>
</organism>